<feature type="transmembrane region" description="Helical" evidence="6">
    <location>
        <begin position="757"/>
        <end position="779"/>
    </location>
</feature>
<gene>
    <name evidence="8" type="ORF">ACFOW7_17605</name>
</gene>
<protein>
    <submittedName>
        <fullName evidence="8">ABC transporter permease</fullName>
    </submittedName>
</protein>
<evidence type="ECO:0000256" key="1">
    <source>
        <dbReference type="ARBA" id="ARBA00004651"/>
    </source>
</evidence>
<dbReference type="EMBL" id="JBHSBU010000001">
    <property type="protein sequence ID" value="MFC4161157.1"/>
    <property type="molecule type" value="Genomic_DNA"/>
</dbReference>
<comment type="caution">
    <text evidence="8">The sequence shown here is derived from an EMBL/GenBank/DDBJ whole genome shotgun (WGS) entry which is preliminary data.</text>
</comment>
<feature type="transmembrane region" description="Helical" evidence="6">
    <location>
        <begin position="420"/>
        <end position="446"/>
    </location>
</feature>
<sequence>MQNNRSRRGWGLAWRWLRRDLAAGELTVMAIALLVAVAAMTSVGFFTDRVRQALARESDQLLAADLVVNADQPLPAEWVAEARRRGLAVAHTATFPSMAQAGDQAQLVTAKAVSAAYPLRGQVKLKAPLGDLLVHSAPAPGTAWADQRLFDVLGLQPGAKLQLGDLEFEMVAIIAREPDGAMDLYNFIPRMLFNDVDLARTGLIQPGSRVRYRLLLAGERDDVTAMRAWLTPKLGRGQRVEDVREARPEVKVSLERAERFLRLSALVSVFLAAAALGLAARRHTERHLDAVALLRTLGLTQRDIVTLFVRQYVLLAVVSVGLGVGIGWGAQFLIASALTGLFTTALPEASALPALAGAGIGLTLLFGFCLPPLLRLKGVAPIRVLRRDATPPGNAPLAMLLGLAALSGLIAWQAGDARLAGLALIGLAATVALAVAAAWGLVWLVPRLPLPRHAGWRFGLRNVARRRGLSVAQVVALSLGMMALMLLTVVRGDLFAAWDRSVPRDAPNRFVINIQPDQREAIAAEFGQAGLPAPVFAPMVRGRLSAINGRPINVQAYTDQRTRRLAEREFNLSWGESQRGDNRIVAGRPLDETAPGFSVEQGIAESLGIKLGDTLSYDIAGTVYTAPVRNLRKVDWDSFRVNFFVVGNRALLEKQPASYITSFHLPADKLDFGNRLPRQFSNLTVIDVSAILSEVRSMLDKAFAAVEVVFVFSLLAGLAVLYAATLATHDDRRREAAILRTLGADSAMVEKAASAELLLIGGLAGLLASFAALGIGWAAARWLFELPTASLSWWLIPVGGLIGAAAARFAAAPLLLRVLKTPPLTVLR</sequence>
<dbReference type="Pfam" id="PF02687">
    <property type="entry name" value="FtsX"/>
    <property type="match status" value="2"/>
</dbReference>
<organism evidence="8 9">
    <name type="scientific">Chitinimonas lacunae</name>
    <dbReference type="NCBI Taxonomy" id="1963018"/>
    <lineage>
        <taxon>Bacteria</taxon>
        <taxon>Pseudomonadati</taxon>
        <taxon>Pseudomonadota</taxon>
        <taxon>Betaproteobacteria</taxon>
        <taxon>Neisseriales</taxon>
        <taxon>Chitinibacteraceae</taxon>
        <taxon>Chitinimonas</taxon>
    </lineage>
</organism>
<accession>A0ABV8MU27</accession>
<feature type="domain" description="ABC3 transporter permease C-terminal" evidence="7">
    <location>
        <begin position="708"/>
        <end position="823"/>
    </location>
</feature>
<dbReference type="InterPro" id="IPR003838">
    <property type="entry name" value="ABC3_permease_C"/>
</dbReference>
<comment type="subcellular location">
    <subcellularLocation>
        <location evidence="1">Cell membrane</location>
        <topology evidence="1">Multi-pass membrane protein</topology>
    </subcellularLocation>
</comment>
<evidence type="ECO:0000256" key="2">
    <source>
        <dbReference type="ARBA" id="ARBA00022475"/>
    </source>
</evidence>
<keyword evidence="2" id="KW-1003">Cell membrane</keyword>
<dbReference type="InterPro" id="IPR038766">
    <property type="entry name" value="Membrane_comp_ABC_pdt"/>
</dbReference>
<feature type="domain" description="ABC3 transporter permease C-terminal" evidence="7">
    <location>
        <begin position="265"/>
        <end position="375"/>
    </location>
</feature>
<feature type="transmembrane region" description="Helical" evidence="6">
    <location>
        <begin position="354"/>
        <end position="374"/>
    </location>
</feature>
<dbReference type="RefSeq" id="WP_378166780.1">
    <property type="nucleotide sequence ID" value="NZ_JBHSBU010000001.1"/>
</dbReference>
<evidence type="ECO:0000256" key="6">
    <source>
        <dbReference type="SAM" id="Phobius"/>
    </source>
</evidence>
<feature type="transmembrane region" description="Helical" evidence="6">
    <location>
        <begin position="702"/>
        <end position="724"/>
    </location>
</feature>
<feature type="transmembrane region" description="Helical" evidence="6">
    <location>
        <begin position="791"/>
        <end position="811"/>
    </location>
</feature>
<keyword evidence="5 6" id="KW-0472">Membrane</keyword>
<dbReference type="PANTHER" id="PTHR30287">
    <property type="entry name" value="MEMBRANE COMPONENT OF PREDICTED ABC SUPERFAMILY METABOLITE UPTAKE TRANSPORTER"/>
    <property type="match status" value="1"/>
</dbReference>
<feature type="transmembrane region" description="Helical" evidence="6">
    <location>
        <begin position="21"/>
        <end position="46"/>
    </location>
</feature>
<keyword evidence="4 6" id="KW-1133">Transmembrane helix</keyword>
<feature type="transmembrane region" description="Helical" evidence="6">
    <location>
        <begin position="467"/>
        <end position="490"/>
    </location>
</feature>
<name>A0ABV8MU27_9NEIS</name>
<evidence type="ECO:0000313" key="8">
    <source>
        <dbReference type="EMBL" id="MFC4161157.1"/>
    </source>
</evidence>
<dbReference type="PANTHER" id="PTHR30287:SF1">
    <property type="entry name" value="INNER MEMBRANE PROTEIN"/>
    <property type="match status" value="1"/>
</dbReference>
<evidence type="ECO:0000256" key="3">
    <source>
        <dbReference type="ARBA" id="ARBA00022692"/>
    </source>
</evidence>
<dbReference type="Proteomes" id="UP001595791">
    <property type="component" value="Unassembled WGS sequence"/>
</dbReference>
<evidence type="ECO:0000259" key="7">
    <source>
        <dbReference type="Pfam" id="PF02687"/>
    </source>
</evidence>
<evidence type="ECO:0000313" key="9">
    <source>
        <dbReference type="Proteomes" id="UP001595791"/>
    </source>
</evidence>
<keyword evidence="9" id="KW-1185">Reference proteome</keyword>
<feature type="transmembrane region" description="Helical" evidence="6">
    <location>
        <begin position="260"/>
        <end position="280"/>
    </location>
</feature>
<proteinExistence type="predicted"/>
<reference evidence="9" key="1">
    <citation type="journal article" date="2019" name="Int. J. Syst. Evol. Microbiol.">
        <title>The Global Catalogue of Microorganisms (GCM) 10K type strain sequencing project: providing services to taxonomists for standard genome sequencing and annotation.</title>
        <authorList>
            <consortium name="The Broad Institute Genomics Platform"/>
            <consortium name="The Broad Institute Genome Sequencing Center for Infectious Disease"/>
            <person name="Wu L."/>
            <person name="Ma J."/>
        </authorList>
    </citation>
    <scope>NUCLEOTIDE SEQUENCE [LARGE SCALE GENOMIC DNA]</scope>
    <source>
        <strain evidence="9">LMG 29894</strain>
    </source>
</reference>
<feature type="transmembrane region" description="Helical" evidence="6">
    <location>
        <begin position="395"/>
        <end position="414"/>
    </location>
</feature>
<evidence type="ECO:0000256" key="4">
    <source>
        <dbReference type="ARBA" id="ARBA00022989"/>
    </source>
</evidence>
<keyword evidence="3 6" id="KW-0812">Transmembrane</keyword>
<feature type="transmembrane region" description="Helical" evidence="6">
    <location>
        <begin position="312"/>
        <end position="334"/>
    </location>
</feature>
<evidence type="ECO:0000256" key="5">
    <source>
        <dbReference type="ARBA" id="ARBA00023136"/>
    </source>
</evidence>